<keyword evidence="2 3" id="KW-0663">Pyridoxal phosphate</keyword>
<dbReference type="InterPro" id="IPR049704">
    <property type="entry name" value="Aminotrans_3_PPA_site"/>
</dbReference>
<dbReference type="RefSeq" id="WP_150949889.1">
    <property type="nucleotide sequence ID" value="NZ_VCMV01000079.1"/>
</dbReference>
<reference evidence="5 6" key="1">
    <citation type="journal article" date="2019" name="Microorganisms">
        <title>Genome Insights into the Novel Species Microvirga brassicacearum, a Rapeseed Endophyte with Biotechnological Potential.</title>
        <authorList>
            <person name="Jimenez-Gomez A."/>
            <person name="Saati-Santamaria Z."/>
            <person name="Igual J.M."/>
            <person name="Rivas R."/>
            <person name="Mateos P.F."/>
            <person name="Garcia-Fraile P."/>
        </authorList>
    </citation>
    <scope>NUCLEOTIDE SEQUENCE [LARGE SCALE GENOMIC DNA]</scope>
    <source>
        <strain evidence="5 6">CDVBN77</strain>
    </source>
</reference>
<dbReference type="PANTHER" id="PTHR43713">
    <property type="entry name" value="GLUTAMATE-1-SEMIALDEHYDE 2,1-AMINOMUTASE"/>
    <property type="match status" value="1"/>
</dbReference>
<keyword evidence="6" id="KW-1185">Reference proteome</keyword>
<dbReference type="SUPFAM" id="SSF53383">
    <property type="entry name" value="PLP-dependent transferases"/>
    <property type="match status" value="1"/>
</dbReference>
<evidence type="ECO:0000256" key="3">
    <source>
        <dbReference type="RuleBase" id="RU003560"/>
    </source>
</evidence>
<protein>
    <submittedName>
        <fullName evidence="5">Aspartate aminotransferase family protein</fullName>
    </submittedName>
</protein>
<dbReference type="AlphaFoldDB" id="A0A5N3P343"/>
<accession>A0A5N3P343</accession>
<keyword evidence="5" id="KW-0808">Transferase</keyword>
<evidence type="ECO:0000313" key="5">
    <source>
        <dbReference type="EMBL" id="KAB0264140.1"/>
    </source>
</evidence>
<dbReference type="PROSITE" id="PS00600">
    <property type="entry name" value="AA_TRANSFER_CLASS_3"/>
    <property type="match status" value="1"/>
</dbReference>
<evidence type="ECO:0000256" key="2">
    <source>
        <dbReference type="ARBA" id="ARBA00022898"/>
    </source>
</evidence>
<dbReference type="CDD" id="cd00610">
    <property type="entry name" value="OAT_like"/>
    <property type="match status" value="1"/>
</dbReference>
<dbReference type="OrthoDB" id="9801052at2"/>
<dbReference type="InterPro" id="IPR015424">
    <property type="entry name" value="PyrdxlP-dep_Trfase"/>
</dbReference>
<evidence type="ECO:0000256" key="4">
    <source>
        <dbReference type="SAM" id="MobiDB-lite"/>
    </source>
</evidence>
<dbReference type="Proteomes" id="UP000325684">
    <property type="component" value="Unassembled WGS sequence"/>
</dbReference>
<feature type="region of interest" description="Disordered" evidence="4">
    <location>
        <begin position="1"/>
        <end position="21"/>
    </location>
</feature>
<dbReference type="Gene3D" id="3.40.640.10">
    <property type="entry name" value="Type I PLP-dependent aspartate aminotransferase-like (Major domain)"/>
    <property type="match status" value="1"/>
</dbReference>
<evidence type="ECO:0000313" key="6">
    <source>
        <dbReference type="Proteomes" id="UP000325684"/>
    </source>
</evidence>
<comment type="caution">
    <text evidence="5">The sequence shown here is derived from an EMBL/GenBank/DDBJ whole genome shotgun (WGS) entry which is preliminary data.</text>
</comment>
<dbReference type="InterPro" id="IPR005814">
    <property type="entry name" value="Aminotrans_3"/>
</dbReference>
<sequence>MPVDSQAESHATRLSSPLSFEQSARQVRDNSQWISGGVNSNFRLNISPTPLVFERGEGPYLYDVDGNRLIDYYLGMGPMILGHRPEALCDAVRDQIERGILFAGQTQVEAEAARLVCELVPCAERMRFGTSGSEVDQAALRLARAATERQKVVKFEGHYHGWFDNVLWSTAPSLDVAGPADQPVPVAGSKGQLPQSADALDVLPWNNLEILQRRLAKGDVAAVIMEAAMCNAGAVHPAPGYLEGVREACTRYGTILIFDEVITGFRLAPGGAQERFGVLPDLATFGKAIANGFPVAAIAGRADLLDMFSSGGVVHGGTYNAQPISMAATVATLRSLKPSLYSLIDQRGTRLMEGMREAFASAGVQAVVTGFPQIFHVAFGLDAPARDYRDLARSNKKAYVAFTTGLLHRGVRALERGAWFMSVTHDDAVVDETIAAVADVARELKSTGVL</sequence>
<organism evidence="5 6">
    <name type="scientific">Microvirga brassicacearum</name>
    <dbReference type="NCBI Taxonomy" id="2580413"/>
    <lineage>
        <taxon>Bacteria</taxon>
        <taxon>Pseudomonadati</taxon>
        <taxon>Pseudomonadota</taxon>
        <taxon>Alphaproteobacteria</taxon>
        <taxon>Hyphomicrobiales</taxon>
        <taxon>Methylobacteriaceae</taxon>
        <taxon>Microvirga</taxon>
    </lineage>
</organism>
<gene>
    <name evidence="5" type="ORF">FEZ63_24150</name>
</gene>
<evidence type="ECO:0000256" key="1">
    <source>
        <dbReference type="ARBA" id="ARBA00001933"/>
    </source>
</evidence>
<dbReference type="EMBL" id="VCMV01000079">
    <property type="protein sequence ID" value="KAB0264140.1"/>
    <property type="molecule type" value="Genomic_DNA"/>
</dbReference>
<dbReference type="GO" id="GO:0008483">
    <property type="term" value="F:transaminase activity"/>
    <property type="evidence" value="ECO:0007669"/>
    <property type="project" value="UniProtKB-KW"/>
</dbReference>
<dbReference type="Gene3D" id="3.90.1150.10">
    <property type="entry name" value="Aspartate Aminotransferase, domain 1"/>
    <property type="match status" value="1"/>
</dbReference>
<dbReference type="Pfam" id="PF00202">
    <property type="entry name" value="Aminotran_3"/>
    <property type="match status" value="1"/>
</dbReference>
<dbReference type="PANTHER" id="PTHR43713:SF3">
    <property type="entry name" value="GLUTAMATE-1-SEMIALDEHYDE 2,1-AMINOMUTASE 1, CHLOROPLASTIC-RELATED"/>
    <property type="match status" value="1"/>
</dbReference>
<dbReference type="InterPro" id="IPR015422">
    <property type="entry name" value="PyrdxlP-dep_Trfase_small"/>
</dbReference>
<comment type="cofactor">
    <cofactor evidence="1">
        <name>pyridoxal 5'-phosphate</name>
        <dbReference type="ChEBI" id="CHEBI:597326"/>
    </cofactor>
</comment>
<dbReference type="GO" id="GO:0030170">
    <property type="term" value="F:pyridoxal phosphate binding"/>
    <property type="evidence" value="ECO:0007669"/>
    <property type="project" value="InterPro"/>
</dbReference>
<proteinExistence type="inferred from homology"/>
<dbReference type="InterPro" id="IPR015421">
    <property type="entry name" value="PyrdxlP-dep_Trfase_major"/>
</dbReference>
<comment type="similarity">
    <text evidence="3">Belongs to the class-III pyridoxal-phosphate-dependent aminotransferase family.</text>
</comment>
<name>A0A5N3P343_9HYPH</name>
<keyword evidence="5" id="KW-0032">Aminotransferase</keyword>